<dbReference type="InterPro" id="IPR034904">
    <property type="entry name" value="FSCA_dom_sf"/>
</dbReference>
<evidence type="ECO:0000313" key="3">
    <source>
        <dbReference type="Proteomes" id="UP000887013"/>
    </source>
</evidence>
<organism evidence="2 3">
    <name type="scientific">Nephila pilipes</name>
    <name type="common">Giant wood spider</name>
    <name type="synonym">Nephila maculata</name>
    <dbReference type="NCBI Taxonomy" id="299642"/>
    <lineage>
        <taxon>Eukaryota</taxon>
        <taxon>Metazoa</taxon>
        <taxon>Ecdysozoa</taxon>
        <taxon>Arthropoda</taxon>
        <taxon>Chelicerata</taxon>
        <taxon>Arachnida</taxon>
        <taxon>Araneae</taxon>
        <taxon>Araneomorphae</taxon>
        <taxon>Entelegynae</taxon>
        <taxon>Araneoidea</taxon>
        <taxon>Nephilidae</taxon>
        <taxon>Nephila</taxon>
    </lineage>
</organism>
<proteinExistence type="inferred from homology"/>
<evidence type="ECO:0000313" key="2">
    <source>
        <dbReference type="EMBL" id="GFT12106.1"/>
    </source>
</evidence>
<dbReference type="Proteomes" id="UP000887013">
    <property type="component" value="Unassembled WGS sequence"/>
</dbReference>
<dbReference type="PANTHER" id="PTHR12377">
    <property type="entry name" value="CYTOSOLIC IRON-SULFUR ASSEMBLY COMPONENT 2B-RELATED"/>
    <property type="match status" value="1"/>
</dbReference>
<comment type="caution">
    <text evidence="2">The sequence shown here is derived from an EMBL/GenBank/DDBJ whole genome shotgun (WGS) entry which is preliminary data.</text>
</comment>
<name>A0A8X6TIH5_NEPPI</name>
<sequence length="162" mass="18971">MTLEELKVVELNLIQVDDASNYCYVQFVPTIPQCSMATLIGLAIKVQLLRLLPARFKIDVRVVPGTHTSCDAINKQLSDKERITAALENIYLHEVINDCLLYSEAQTLPKFVEEILRETDKLENPKVRYIQYSRQHIESYRRWRDIIYGDEKKWKSSLVYHI</sequence>
<evidence type="ECO:0000256" key="1">
    <source>
        <dbReference type="ARBA" id="ARBA00010381"/>
    </source>
</evidence>
<dbReference type="EMBL" id="BMAW01057651">
    <property type="protein sequence ID" value="GFT12106.1"/>
    <property type="molecule type" value="Genomic_DNA"/>
</dbReference>
<reference evidence="2" key="1">
    <citation type="submission" date="2020-08" db="EMBL/GenBank/DDBJ databases">
        <title>Multicomponent nature underlies the extraordinary mechanical properties of spider dragline silk.</title>
        <authorList>
            <person name="Kono N."/>
            <person name="Nakamura H."/>
            <person name="Mori M."/>
            <person name="Yoshida Y."/>
            <person name="Ohtoshi R."/>
            <person name="Malay A.D."/>
            <person name="Moran D.A.P."/>
            <person name="Tomita M."/>
            <person name="Numata K."/>
            <person name="Arakawa K."/>
        </authorList>
    </citation>
    <scope>NUCLEOTIDE SEQUENCE</scope>
</reference>
<dbReference type="OrthoDB" id="2746at2759"/>
<comment type="similarity">
    <text evidence="1">Belongs to the MIP18 family.</text>
</comment>
<dbReference type="Gene3D" id="3.30.300.130">
    <property type="entry name" value="Fe-S cluster assembly (FSCA)"/>
    <property type="match status" value="1"/>
</dbReference>
<dbReference type="PANTHER" id="PTHR12377:SF0">
    <property type="entry name" value="CYTOSOLIC IRON-SULFUR ASSEMBLY COMPONENT 2B"/>
    <property type="match status" value="1"/>
</dbReference>
<dbReference type="Gene3D" id="6.10.250.1280">
    <property type="match status" value="1"/>
</dbReference>
<protein>
    <submittedName>
        <fullName evidence="2">Cytosolic iron-sulfur assembly component 2B</fullName>
    </submittedName>
</protein>
<dbReference type="AlphaFoldDB" id="A0A8X6TIH5"/>
<dbReference type="SUPFAM" id="SSF117916">
    <property type="entry name" value="Fe-S cluster assembly (FSCA) domain-like"/>
    <property type="match status" value="1"/>
</dbReference>
<dbReference type="GO" id="GO:0051604">
    <property type="term" value="P:protein maturation"/>
    <property type="evidence" value="ECO:0007669"/>
    <property type="project" value="InterPro"/>
</dbReference>
<dbReference type="GO" id="GO:0097361">
    <property type="term" value="C:cytosolic [4Fe-4S] assembly targeting complex"/>
    <property type="evidence" value="ECO:0007669"/>
    <property type="project" value="TreeGrafter"/>
</dbReference>
<dbReference type="InterPro" id="IPR039796">
    <property type="entry name" value="MIP18"/>
</dbReference>
<keyword evidence="3" id="KW-1185">Reference proteome</keyword>
<gene>
    <name evidence="2" type="primary">Ciao2b</name>
    <name evidence="2" type="ORF">NPIL_459531</name>
</gene>
<accession>A0A8X6TIH5</accession>